<gene>
    <name evidence="2" type="primary">bcsN</name>
    <name evidence="2" type="ORF">D4A92_22895</name>
</gene>
<keyword evidence="3" id="KW-1185">Reference proteome</keyword>
<evidence type="ECO:0000313" key="3">
    <source>
        <dbReference type="Proteomes" id="UP000596351"/>
    </source>
</evidence>
<feature type="region of interest" description="Disordered" evidence="1">
    <location>
        <begin position="209"/>
        <end position="259"/>
    </location>
</feature>
<proteinExistence type="predicted"/>
<dbReference type="EMBL" id="CP032406">
    <property type="protein sequence ID" value="QRF54366.1"/>
    <property type="molecule type" value="Genomic_DNA"/>
</dbReference>
<dbReference type="InterPro" id="IPR031482">
    <property type="entry name" value="CBP_BcsN"/>
</dbReference>
<accession>A0ABX7F4Q7</accession>
<sequence length="259" mass="27433">MNTRILVILTLLALHGCTTVEDPFLEGMTGSIPVSSENRELPVHLASASLAGVGGMPIGLRQTSTDGAVREVLVWANTTTIPGENTLTISTFVASGSKRLTAPDRSEIGRALRREFPGVAMSIDPGVRQNAYGAYGTATGKLGEKGGCVYAWQSVSRDIELGRDKAAEVHLRYCHAAIGPDRLADLLSGLSMNKTRSITSLPSAAYGYADPAPETQANSGVTNHDTHIEEPAEPVHVSGKSRRDEPTMTGTVARIPMPN</sequence>
<dbReference type="RefSeq" id="WP_203020144.1">
    <property type="nucleotide sequence ID" value="NZ_CP032406.1"/>
</dbReference>
<dbReference type="Pfam" id="PF17038">
    <property type="entry name" value="CBP_BcsN"/>
    <property type="match status" value="1"/>
</dbReference>
<protein>
    <submittedName>
        <fullName evidence="2">Cellulose biosynthesis protein BcsN</fullName>
    </submittedName>
</protein>
<name>A0ABX7F4Q7_9HYPH</name>
<evidence type="ECO:0000256" key="1">
    <source>
        <dbReference type="SAM" id="MobiDB-lite"/>
    </source>
</evidence>
<reference evidence="2 3" key="1">
    <citation type="submission" date="2018-09" db="EMBL/GenBank/DDBJ databases">
        <title>Rhizobium sp. MAE2-X.</title>
        <authorList>
            <person name="Lee Y."/>
            <person name="Jeon C.O."/>
        </authorList>
    </citation>
    <scope>NUCLEOTIDE SEQUENCE [LARGE SCALE GENOMIC DNA]</scope>
    <source>
        <strain evidence="2 3">MAE2-X</strain>
        <plasmid evidence="2 3">p1</plasmid>
    </source>
</reference>
<geneLocation type="plasmid" evidence="2 3">
    <name>p1</name>
</geneLocation>
<dbReference type="Proteomes" id="UP000596351">
    <property type="component" value="Plasmid p1"/>
</dbReference>
<evidence type="ECO:0000313" key="2">
    <source>
        <dbReference type="EMBL" id="QRF54366.1"/>
    </source>
</evidence>
<keyword evidence="2" id="KW-0614">Plasmid</keyword>
<organism evidence="2 3">
    <name type="scientific">Rhizobium rosettiformans</name>
    <dbReference type="NCBI Taxonomy" id="1368430"/>
    <lineage>
        <taxon>Bacteria</taxon>
        <taxon>Pseudomonadati</taxon>
        <taxon>Pseudomonadota</taxon>
        <taxon>Alphaproteobacteria</taxon>
        <taxon>Hyphomicrobiales</taxon>
        <taxon>Rhizobiaceae</taxon>
        <taxon>Rhizobium/Agrobacterium group</taxon>
        <taxon>Rhizobium</taxon>
    </lineage>
</organism>